<keyword evidence="3" id="KW-1185">Reference proteome</keyword>
<evidence type="ECO:0000313" key="3">
    <source>
        <dbReference type="Proteomes" id="UP001589613"/>
    </source>
</evidence>
<dbReference type="InterPro" id="IPR011033">
    <property type="entry name" value="PRC_barrel-like_sf"/>
</dbReference>
<dbReference type="InterPro" id="IPR027275">
    <property type="entry name" value="PRC-brl_dom"/>
</dbReference>
<reference evidence="2 3" key="1">
    <citation type="submission" date="2024-09" db="EMBL/GenBank/DDBJ databases">
        <authorList>
            <person name="Sun Q."/>
            <person name="Mori K."/>
        </authorList>
    </citation>
    <scope>NUCLEOTIDE SEQUENCE [LARGE SCALE GENOMIC DNA]</scope>
    <source>
        <strain evidence="2 3">JCM 12763</strain>
    </source>
</reference>
<name>A0ABV5UZJ1_9MICO</name>
<gene>
    <name evidence="2" type="ORF">ACFFN0_02795</name>
</gene>
<evidence type="ECO:0000313" key="2">
    <source>
        <dbReference type="EMBL" id="MFB9730968.1"/>
    </source>
</evidence>
<comment type="caution">
    <text evidence="2">The sequence shown here is derived from an EMBL/GenBank/DDBJ whole genome shotgun (WGS) entry which is preliminary data.</text>
</comment>
<accession>A0ABV5UZJ1</accession>
<dbReference type="EMBL" id="JBHMAX010000005">
    <property type="protein sequence ID" value="MFB9730968.1"/>
    <property type="molecule type" value="Genomic_DNA"/>
</dbReference>
<evidence type="ECO:0000259" key="1">
    <source>
        <dbReference type="Pfam" id="PF05239"/>
    </source>
</evidence>
<organism evidence="2 3">
    <name type="scientific">Ornithinimicrobium kibberense</name>
    <dbReference type="NCBI Taxonomy" id="282060"/>
    <lineage>
        <taxon>Bacteria</taxon>
        <taxon>Bacillati</taxon>
        <taxon>Actinomycetota</taxon>
        <taxon>Actinomycetes</taxon>
        <taxon>Micrococcales</taxon>
        <taxon>Ornithinimicrobiaceae</taxon>
        <taxon>Ornithinimicrobium</taxon>
    </lineage>
</organism>
<proteinExistence type="predicted"/>
<dbReference type="RefSeq" id="WP_238330498.1">
    <property type="nucleotide sequence ID" value="NZ_JBHMAX010000005.1"/>
</dbReference>
<dbReference type="Pfam" id="PF05239">
    <property type="entry name" value="PRC"/>
    <property type="match status" value="1"/>
</dbReference>
<protein>
    <submittedName>
        <fullName evidence="2">PRC-barrel domain-containing protein</fullName>
    </submittedName>
</protein>
<dbReference type="SUPFAM" id="SSF50346">
    <property type="entry name" value="PRC-barrel domain"/>
    <property type="match status" value="1"/>
</dbReference>
<dbReference type="Gene3D" id="3.90.50.10">
    <property type="entry name" value="Photosynthetic Reaction Center, subunit H, domain 2"/>
    <property type="match status" value="1"/>
</dbReference>
<feature type="domain" description="PRC-barrel" evidence="1">
    <location>
        <begin position="10"/>
        <end position="73"/>
    </location>
</feature>
<dbReference type="Proteomes" id="UP001589613">
    <property type="component" value="Unassembled WGS sequence"/>
</dbReference>
<dbReference type="InterPro" id="IPR014747">
    <property type="entry name" value="Bac_photo_RC_H_C"/>
</dbReference>
<sequence length="111" mass="12100">MTISQEELEALYDAEVVDQDGEKVGALGQVYVDNATGEAAWVTVRTGWFGGRKIFVPLATAELVDGQVRVPYSSAMIKDAPEVDTKGHLSENDEHDLYDYYAVEQGEGSAD</sequence>